<accession>A0ABW0LLB2</accession>
<keyword evidence="2" id="KW-0808">Transferase</keyword>
<dbReference type="InterPro" id="IPR000182">
    <property type="entry name" value="GNAT_dom"/>
</dbReference>
<evidence type="ECO:0000313" key="3">
    <source>
        <dbReference type="Proteomes" id="UP001596147"/>
    </source>
</evidence>
<dbReference type="Gene3D" id="3.40.630.110">
    <property type="entry name" value="GNAT acetyltransferase-like"/>
    <property type="match status" value="1"/>
</dbReference>
<reference evidence="3" key="1">
    <citation type="journal article" date="2019" name="Int. J. Syst. Evol. Microbiol.">
        <title>The Global Catalogue of Microorganisms (GCM) 10K type strain sequencing project: providing services to taxonomists for standard genome sequencing and annotation.</title>
        <authorList>
            <consortium name="The Broad Institute Genomics Platform"/>
            <consortium name="The Broad Institute Genome Sequencing Center for Infectious Disease"/>
            <person name="Wu L."/>
            <person name="Ma J."/>
        </authorList>
    </citation>
    <scope>NUCLEOTIDE SEQUENCE [LARGE SCALE GENOMIC DNA]</scope>
    <source>
        <strain evidence="3">CGMCC 1.12237</strain>
    </source>
</reference>
<dbReference type="Proteomes" id="UP001596147">
    <property type="component" value="Unassembled WGS sequence"/>
</dbReference>
<proteinExistence type="predicted"/>
<name>A0ABW0LLB2_9BACI</name>
<dbReference type="SUPFAM" id="SSF55729">
    <property type="entry name" value="Acyl-CoA N-acyltransferases (Nat)"/>
    <property type="match status" value="1"/>
</dbReference>
<gene>
    <name evidence="2" type="ORF">ACFPM4_12715</name>
</gene>
<dbReference type="InterPro" id="IPR027365">
    <property type="entry name" value="GNAT_acetyltra_YdfB-like"/>
</dbReference>
<protein>
    <submittedName>
        <fullName evidence="2">GNAT family N-acetyltransferase</fullName>
        <ecNumber evidence="2">2.3.1.-</ecNumber>
    </submittedName>
</protein>
<dbReference type="GO" id="GO:0016746">
    <property type="term" value="F:acyltransferase activity"/>
    <property type="evidence" value="ECO:0007669"/>
    <property type="project" value="UniProtKB-KW"/>
</dbReference>
<dbReference type="EMBL" id="JBHSMC010000015">
    <property type="protein sequence ID" value="MFC5465606.1"/>
    <property type="molecule type" value="Genomic_DNA"/>
</dbReference>
<dbReference type="Pfam" id="PF12746">
    <property type="entry name" value="GNAT_acetyltran"/>
    <property type="match status" value="1"/>
</dbReference>
<dbReference type="RefSeq" id="WP_382352286.1">
    <property type="nucleotide sequence ID" value="NZ_JBHSMC010000015.1"/>
</dbReference>
<dbReference type="InterPro" id="IPR042573">
    <property type="entry name" value="GNAT_acetyltra_N"/>
</dbReference>
<sequence>MIMELHKMDFYKCKSLINPQGQLEVKAVVEGVNPGRIFVDNLTSPKTGLVWLGNNDGFIFIGNEENERFNEQIDHFIETAIQPEALKVGLHWFEAIGNHPNWNKTIENIFQHRKLGSWNQKVYILEKHDYRDENEPVIKQEYSIKKLNKVLFESPIENIDFLHAKISEFWSSPESFFQWGIGYCAVHNEKIVSVCLSGFFVGNVHCIDIETLEDHQGNKLAQKIAHHFVQDCLKHGMVPYWDCMESNKPSIAVAENIGFTNTFNYVGYEFPFV</sequence>
<evidence type="ECO:0000313" key="2">
    <source>
        <dbReference type="EMBL" id="MFC5465606.1"/>
    </source>
</evidence>
<keyword evidence="3" id="KW-1185">Reference proteome</keyword>
<dbReference type="EC" id="2.3.1.-" evidence="2"/>
<keyword evidence="2" id="KW-0012">Acyltransferase</keyword>
<organism evidence="2 3">
    <name type="scientific">Lederbergia graminis</name>
    <dbReference type="NCBI Taxonomy" id="735518"/>
    <lineage>
        <taxon>Bacteria</taxon>
        <taxon>Bacillati</taxon>
        <taxon>Bacillota</taxon>
        <taxon>Bacilli</taxon>
        <taxon>Bacillales</taxon>
        <taxon>Bacillaceae</taxon>
        <taxon>Lederbergia</taxon>
    </lineage>
</organism>
<comment type="caution">
    <text evidence="2">The sequence shown here is derived from an EMBL/GenBank/DDBJ whole genome shotgun (WGS) entry which is preliminary data.</text>
</comment>
<evidence type="ECO:0000259" key="1">
    <source>
        <dbReference type="PROSITE" id="PS51186"/>
    </source>
</evidence>
<dbReference type="PANTHER" id="PTHR31143">
    <property type="match status" value="1"/>
</dbReference>
<dbReference type="InterPro" id="IPR016181">
    <property type="entry name" value="Acyl_CoA_acyltransferase"/>
</dbReference>
<dbReference type="Gene3D" id="3.40.630.30">
    <property type="match status" value="1"/>
</dbReference>
<dbReference type="PANTHER" id="PTHR31143:SF2">
    <property type="entry name" value="FR47-LIKE DOMAIN-CONTAINING PROTEIN-RELATED"/>
    <property type="match status" value="1"/>
</dbReference>
<dbReference type="PROSITE" id="PS51186">
    <property type="entry name" value="GNAT"/>
    <property type="match status" value="1"/>
</dbReference>
<feature type="domain" description="N-acetyltransferase" evidence="1">
    <location>
        <begin position="128"/>
        <end position="273"/>
    </location>
</feature>